<keyword evidence="3" id="KW-1185">Reference proteome</keyword>
<protein>
    <submittedName>
        <fullName evidence="2">Uncharacterized protein</fullName>
    </submittedName>
</protein>
<organism evidence="2 3">
    <name type="scientific">Taxus chinensis</name>
    <name type="common">Chinese yew</name>
    <name type="synonym">Taxus wallichiana var. chinensis</name>
    <dbReference type="NCBI Taxonomy" id="29808"/>
    <lineage>
        <taxon>Eukaryota</taxon>
        <taxon>Viridiplantae</taxon>
        <taxon>Streptophyta</taxon>
        <taxon>Embryophyta</taxon>
        <taxon>Tracheophyta</taxon>
        <taxon>Spermatophyta</taxon>
        <taxon>Pinopsida</taxon>
        <taxon>Pinidae</taxon>
        <taxon>Conifers II</taxon>
        <taxon>Cupressales</taxon>
        <taxon>Taxaceae</taxon>
        <taxon>Taxus</taxon>
    </lineage>
</organism>
<dbReference type="EMBL" id="JAHRHJ020000004">
    <property type="protein sequence ID" value="KAH9317079.1"/>
    <property type="molecule type" value="Genomic_DNA"/>
</dbReference>
<dbReference type="AlphaFoldDB" id="A0AA38G5A0"/>
<feature type="region of interest" description="Disordered" evidence="1">
    <location>
        <begin position="23"/>
        <end position="44"/>
    </location>
</feature>
<gene>
    <name evidence="2" type="ORF">KI387_018848</name>
</gene>
<accession>A0AA38G5A0</accession>
<proteinExistence type="predicted"/>
<feature type="non-terminal residue" evidence="2">
    <location>
        <position position="94"/>
    </location>
</feature>
<evidence type="ECO:0000256" key="1">
    <source>
        <dbReference type="SAM" id="MobiDB-lite"/>
    </source>
</evidence>
<dbReference type="Proteomes" id="UP000824469">
    <property type="component" value="Unassembled WGS sequence"/>
</dbReference>
<sequence>MKIIEALVEHELECSADIVMEEDKEESIGKDHSSVGGPSLSVMVPKGMHIRGKCMEIQRKGMNYINDPSKVLCERFQSTILTDQLLVMNSFDEE</sequence>
<reference evidence="2 3" key="1">
    <citation type="journal article" date="2021" name="Nat. Plants">
        <title>The Taxus genome provides insights into paclitaxel biosynthesis.</title>
        <authorList>
            <person name="Xiong X."/>
            <person name="Gou J."/>
            <person name="Liao Q."/>
            <person name="Li Y."/>
            <person name="Zhou Q."/>
            <person name="Bi G."/>
            <person name="Li C."/>
            <person name="Du R."/>
            <person name="Wang X."/>
            <person name="Sun T."/>
            <person name="Guo L."/>
            <person name="Liang H."/>
            <person name="Lu P."/>
            <person name="Wu Y."/>
            <person name="Zhang Z."/>
            <person name="Ro D.K."/>
            <person name="Shang Y."/>
            <person name="Huang S."/>
            <person name="Yan J."/>
        </authorList>
    </citation>
    <scope>NUCLEOTIDE SEQUENCE [LARGE SCALE GENOMIC DNA]</scope>
    <source>
        <strain evidence="2">Ta-2019</strain>
    </source>
</reference>
<comment type="caution">
    <text evidence="2">The sequence shown here is derived from an EMBL/GenBank/DDBJ whole genome shotgun (WGS) entry which is preliminary data.</text>
</comment>
<evidence type="ECO:0000313" key="3">
    <source>
        <dbReference type="Proteomes" id="UP000824469"/>
    </source>
</evidence>
<evidence type="ECO:0000313" key="2">
    <source>
        <dbReference type="EMBL" id="KAH9317079.1"/>
    </source>
</evidence>
<name>A0AA38G5A0_TAXCH</name>